<comment type="caution">
    <text evidence="1">The sequence shown here is derived from an EMBL/GenBank/DDBJ whole genome shotgun (WGS) entry which is preliminary data.</text>
</comment>
<organism evidence="1 2">
    <name type="scientific">Portunus trituberculatus</name>
    <name type="common">Swimming crab</name>
    <name type="synonym">Neptunus trituberculatus</name>
    <dbReference type="NCBI Taxonomy" id="210409"/>
    <lineage>
        <taxon>Eukaryota</taxon>
        <taxon>Metazoa</taxon>
        <taxon>Ecdysozoa</taxon>
        <taxon>Arthropoda</taxon>
        <taxon>Crustacea</taxon>
        <taxon>Multicrustacea</taxon>
        <taxon>Malacostraca</taxon>
        <taxon>Eumalacostraca</taxon>
        <taxon>Eucarida</taxon>
        <taxon>Decapoda</taxon>
        <taxon>Pleocyemata</taxon>
        <taxon>Brachyura</taxon>
        <taxon>Eubrachyura</taxon>
        <taxon>Portunoidea</taxon>
        <taxon>Portunidae</taxon>
        <taxon>Portuninae</taxon>
        <taxon>Portunus</taxon>
    </lineage>
</organism>
<gene>
    <name evidence="1" type="ORF">E2C01_012489</name>
</gene>
<dbReference type="EMBL" id="VSRR010000781">
    <property type="protein sequence ID" value="MPC19571.1"/>
    <property type="molecule type" value="Genomic_DNA"/>
</dbReference>
<evidence type="ECO:0000313" key="2">
    <source>
        <dbReference type="Proteomes" id="UP000324222"/>
    </source>
</evidence>
<proteinExistence type="predicted"/>
<sequence>MVPYFSNPTPPSQPHPPKKWSTRFLKSFCYNQLNLEDLDEKKPHIASCASPRDQDCALDGAIADSTLGKAAQQSCLHEGGGTSCLSSGLTTMSKGTVVTEHSELVL</sequence>
<protein>
    <submittedName>
        <fullName evidence="1">Uncharacterized protein</fullName>
    </submittedName>
</protein>
<dbReference type="Proteomes" id="UP000324222">
    <property type="component" value="Unassembled WGS sequence"/>
</dbReference>
<reference evidence="1 2" key="1">
    <citation type="submission" date="2019-05" db="EMBL/GenBank/DDBJ databases">
        <title>Another draft genome of Portunus trituberculatus and its Hox gene families provides insights of decapod evolution.</title>
        <authorList>
            <person name="Jeong J.-H."/>
            <person name="Song I."/>
            <person name="Kim S."/>
            <person name="Choi T."/>
            <person name="Kim D."/>
            <person name="Ryu S."/>
            <person name="Kim W."/>
        </authorList>
    </citation>
    <scope>NUCLEOTIDE SEQUENCE [LARGE SCALE GENOMIC DNA]</scope>
    <source>
        <tissue evidence="1">Muscle</tissue>
    </source>
</reference>
<evidence type="ECO:0000313" key="1">
    <source>
        <dbReference type="EMBL" id="MPC19571.1"/>
    </source>
</evidence>
<accession>A0A5B7DDV6</accession>
<dbReference type="AlphaFoldDB" id="A0A5B7DDV6"/>
<name>A0A5B7DDV6_PORTR</name>
<keyword evidence="2" id="KW-1185">Reference proteome</keyword>